<evidence type="ECO:0000313" key="2">
    <source>
        <dbReference type="EMBL" id="GFS15921.1"/>
    </source>
</evidence>
<organism evidence="2 3">
    <name type="scientific">Elysia marginata</name>
    <dbReference type="NCBI Taxonomy" id="1093978"/>
    <lineage>
        <taxon>Eukaryota</taxon>
        <taxon>Metazoa</taxon>
        <taxon>Spiralia</taxon>
        <taxon>Lophotrochozoa</taxon>
        <taxon>Mollusca</taxon>
        <taxon>Gastropoda</taxon>
        <taxon>Heterobranchia</taxon>
        <taxon>Euthyneura</taxon>
        <taxon>Panpulmonata</taxon>
        <taxon>Sacoglossa</taxon>
        <taxon>Placobranchoidea</taxon>
        <taxon>Plakobranchidae</taxon>
        <taxon>Elysia</taxon>
    </lineage>
</organism>
<keyword evidence="3" id="KW-1185">Reference proteome</keyword>
<dbReference type="AlphaFoldDB" id="A0AAV4J5N2"/>
<sequence>MVIYVLIWCLEHSLVQLQQLIDLPHVHLKQYQLVSVSERAGEKTGTSQAPARHRAPCLACRYMLQQLMPGLKRLSDGDGEENRPGVHTFSDCEHKELHGSEFHKLYIPLFQANEPACLHDHLLARFTLSRDANPR</sequence>
<evidence type="ECO:0000256" key="1">
    <source>
        <dbReference type="SAM" id="SignalP"/>
    </source>
</evidence>
<protein>
    <recommendedName>
        <fullName evidence="4">Saposin B-type domain-containing protein</fullName>
    </recommendedName>
</protein>
<reference evidence="2 3" key="1">
    <citation type="journal article" date="2021" name="Elife">
        <title>Chloroplast acquisition without the gene transfer in kleptoplastic sea slugs, Plakobranchus ocellatus.</title>
        <authorList>
            <person name="Maeda T."/>
            <person name="Takahashi S."/>
            <person name="Yoshida T."/>
            <person name="Shimamura S."/>
            <person name="Takaki Y."/>
            <person name="Nagai Y."/>
            <person name="Toyoda A."/>
            <person name="Suzuki Y."/>
            <person name="Arimoto A."/>
            <person name="Ishii H."/>
            <person name="Satoh N."/>
            <person name="Nishiyama T."/>
            <person name="Hasebe M."/>
            <person name="Maruyama T."/>
            <person name="Minagawa J."/>
            <person name="Obokata J."/>
            <person name="Shigenobu S."/>
        </authorList>
    </citation>
    <scope>NUCLEOTIDE SEQUENCE [LARGE SCALE GENOMIC DNA]</scope>
</reference>
<dbReference type="EMBL" id="BMAT01013597">
    <property type="protein sequence ID" value="GFS15921.1"/>
    <property type="molecule type" value="Genomic_DNA"/>
</dbReference>
<comment type="caution">
    <text evidence="2">The sequence shown here is derived from an EMBL/GenBank/DDBJ whole genome shotgun (WGS) entry which is preliminary data.</text>
</comment>
<feature type="chain" id="PRO_5043977425" description="Saposin B-type domain-containing protein" evidence="1">
    <location>
        <begin position="18"/>
        <end position="135"/>
    </location>
</feature>
<keyword evidence="1" id="KW-0732">Signal</keyword>
<name>A0AAV4J5N2_9GAST</name>
<evidence type="ECO:0008006" key="4">
    <source>
        <dbReference type="Google" id="ProtNLM"/>
    </source>
</evidence>
<feature type="signal peptide" evidence="1">
    <location>
        <begin position="1"/>
        <end position="17"/>
    </location>
</feature>
<accession>A0AAV4J5N2</accession>
<evidence type="ECO:0000313" key="3">
    <source>
        <dbReference type="Proteomes" id="UP000762676"/>
    </source>
</evidence>
<dbReference type="Proteomes" id="UP000762676">
    <property type="component" value="Unassembled WGS sequence"/>
</dbReference>
<proteinExistence type="predicted"/>
<gene>
    <name evidence="2" type="ORF">ElyMa_006782300</name>
</gene>